<sequence>MARYCSKRQNTYEYGAVLETLLDPESNSITVVMHHGGQFVHVPHARYSGGRVIVWDYVQCGHMNMINFELWGKKEISEGLKRFYIVLNDSFKLVSEDADLLLGYKNSMATREMHIYVQLLGDEEEEAEPQGEEEEVVPQGDSGDALFEEHVNEFVDELSDNDFSLVSESVDDDDVLFEDNVDDEVHFDEMQSTGEDSTDSSGSSEEDVANGEGVLDENRVSDEEGEDDDPVFNPALIYDF</sequence>
<reference evidence="3 4" key="1">
    <citation type="journal article" date="2021" name="Comput. Struct. Biotechnol. J.">
        <title>De novo genome assembly of the potent medicinal plant Rehmannia glutinosa using nanopore technology.</title>
        <authorList>
            <person name="Ma L."/>
            <person name="Dong C."/>
            <person name="Song C."/>
            <person name="Wang X."/>
            <person name="Zheng X."/>
            <person name="Niu Y."/>
            <person name="Chen S."/>
            <person name="Feng W."/>
        </authorList>
    </citation>
    <scope>NUCLEOTIDE SEQUENCE [LARGE SCALE GENOMIC DNA]</scope>
    <source>
        <strain evidence="3">DH-2019</strain>
    </source>
</reference>
<feature type="region of interest" description="Disordered" evidence="1">
    <location>
        <begin position="179"/>
        <end position="240"/>
    </location>
</feature>
<organism evidence="3 4">
    <name type="scientific">Rehmannia glutinosa</name>
    <name type="common">Chinese foxglove</name>
    <dbReference type="NCBI Taxonomy" id="99300"/>
    <lineage>
        <taxon>Eukaryota</taxon>
        <taxon>Viridiplantae</taxon>
        <taxon>Streptophyta</taxon>
        <taxon>Embryophyta</taxon>
        <taxon>Tracheophyta</taxon>
        <taxon>Spermatophyta</taxon>
        <taxon>Magnoliopsida</taxon>
        <taxon>eudicotyledons</taxon>
        <taxon>Gunneridae</taxon>
        <taxon>Pentapetalae</taxon>
        <taxon>asterids</taxon>
        <taxon>lamiids</taxon>
        <taxon>Lamiales</taxon>
        <taxon>Orobanchaceae</taxon>
        <taxon>Rehmannieae</taxon>
        <taxon>Rehmannia</taxon>
    </lineage>
</organism>
<evidence type="ECO:0000259" key="2">
    <source>
        <dbReference type="Pfam" id="PF26130"/>
    </source>
</evidence>
<dbReference type="Proteomes" id="UP001318860">
    <property type="component" value="Unassembled WGS sequence"/>
</dbReference>
<dbReference type="Pfam" id="PF26130">
    <property type="entry name" value="PB1-like"/>
    <property type="match status" value="1"/>
</dbReference>
<accession>A0ABR0WFL0</accession>
<evidence type="ECO:0000313" key="4">
    <source>
        <dbReference type="Proteomes" id="UP001318860"/>
    </source>
</evidence>
<protein>
    <recommendedName>
        <fullName evidence="2">PB1-like domain-containing protein</fullName>
    </recommendedName>
</protein>
<gene>
    <name evidence="3" type="ORF">DH2020_021679</name>
</gene>
<evidence type="ECO:0000313" key="3">
    <source>
        <dbReference type="EMBL" id="KAK6144859.1"/>
    </source>
</evidence>
<dbReference type="InterPro" id="IPR058594">
    <property type="entry name" value="PB1-like_dom_pln"/>
</dbReference>
<comment type="caution">
    <text evidence="3">The sequence shown here is derived from an EMBL/GenBank/DDBJ whole genome shotgun (WGS) entry which is preliminary data.</text>
</comment>
<dbReference type="EMBL" id="JABTTQ020000012">
    <property type="protein sequence ID" value="KAK6144859.1"/>
    <property type="molecule type" value="Genomic_DNA"/>
</dbReference>
<feature type="compositionally biased region" description="Low complexity" evidence="1">
    <location>
        <begin position="192"/>
        <end position="203"/>
    </location>
</feature>
<evidence type="ECO:0000256" key="1">
    <source>
        <dbReference type="SAM" id="MobiDB-lite"/>
    </source>
</evidence>
<name>A0ABR0WFL0_REHGL</name>
<proteinExistence type="predicted"/>
<feature type="domain" description="PB1-like" evidence="2">
    <location>
        <begin position="26"/>
        <end position="118"/>
    </location>
</feature>
<keyword evidence="4" id="KW-1185">Reference proteome</keyword>